<keyword evidence="3" id="KW-1185">Reference proteome</keyword>
<reference evidence="2" key="2">
    <citation type="submission" date="2025-08" db="UniProtKB">
        <authorList>
            <consortium name="Ensembl"/>
        </authorList>
    </citation>
    <scope>IDENTIFICATION</scope>
</reference>
<gene>
    <name evidence="2" type="primary">LOC106504370</name>
</gene>
<evidence type="ECO:0000313" key="2">
    <source>
        <dbReference type="Ensembl" id="ENSSSCP00000082166.1"/>
    </source>
</evidence>
<dbReference type="Ensembl" id="ENSSSCT00000107778.1">
    <property type="protein sequence ID" value="ENSSSCP00000082166.1"/>
    <property type="gene ID" value="ENSSSCG00000063579.1"/>
</dbReference>
<dbReference type="AlphaFoldDB" id="A0ABB5UPM4"/>
<feature type="region of interest" description="Disordered" evidence="1">
    <location>
        <begin position="24"/>
        <end position="101"/>
    </location>
</feature>
<feature type="compositionally biased region" description="Basic and acidic residues" evidence="1">
    <location>
        <begin position="28"/>
        <end position="72"/>
    </location>
</feature>
<reference evidence="2 3" key="1">
    <citation type="journal article" date="2020" name="Gigascience">
        <title>An improved pig reference genome sequence to enable pig genetics and genomics research.</title>
        <authorList>
            <person name="Warr A."/>
            <person name="Affara N."/>
            <person name="Aken B."/>
            <person name="Beiki H."/>
            <person name="Bickhart D.M."/>
            <person name="Billis K."/>
            <person name="Chow W."/>
            <person name="Eory L."/>
            <person name="Finlayson H.A."/>
            <person name="Flicek P."/>
            <person name="Giron C.G."/>
            <person name="Griffin D.K."/>
            <person name="Hall R."/>
            <person name="Hannum G."/>
            <person name="Hourlier T."/>
            <person name="Howe K."/>
            <person name="Hume D.A."/>
            <person name="Izuogu O."/>
            <person name="Kim K."/>
            <person name="Koren S."/>
            <person name="Liu H."/>
            <person name="Manchanda N."/>
            <person name="Martin F.J."/>
            <person name="Nonneman D.J."/>
            <person name="O'Connor R.E."/>
            <person name="Phillippy A.M."/>
            <person name="Rohrer G.A."/>
            <person name="Rosen B.D."/>
            <person name="Rund L.A."/>
            <person name="Sargent C.A."/>
            <person name="Schook L.B."/>
            <person name="Schroeder S.G."/>
            <person name="Schwartz A.S."/>
            <person name="Skinner B.M."/>
            <person name="Talbot R."/>
            <person name="Tseng E."/>
            <person name="Tuggle C.K."/>
            <person name="Watson M."/>
            <person name="Smith T.P.L."/>
            <person name="Archibald A.L."/>
        </authorList>
    </citation>
    <scope>NUCLEOTIDE SEQUENCE [LARGE SCALE GENOMIC DNA]</scope>
    <source>
        <strain evidence="2 3">Duroc</strain>
    </source>
</reference>
<name>A0ABB5UPM4_PIG</name>
<sequence length="227" mass="26425">MRKSQGIPVSERPEKSVAELWKVFEPQGKNDEHQKKDDVPEKIFEIQERNVPQERNVTNKHEEEKEREEIMRKSQGIPVSDDLQGKNAKSEQNNDDPQKNSVSISDNLFVSTACIKHSGFWFFRHPLSSYLYAIFWLTCHLHVFPLLPQGFCLWTSPILSSLRFFYPRPDSFSVLHTSFHRALPVNMVLLWHPESWQVRFDFVRRRGETDGHVASVPRLASGTLPLT</sequence>
<protein>
    <submittedName>
        <fullName evidence="2">Uncharacterized protein</fullName>
    </submittedName>
</protein>
<accession>A0ABB5UPM4</accession>
<organism evidence="2 3">
    <name type="scientific">Sus scrofa</name>
    <name type="common">Pig</name>
    <dbReference type="NCBI Taxonomy" id="9823"/>
    <lineage>
        <taxon>Eukaryota</taxon>
        <taxon>Metazoa</taxon>
        <taxon>Chordata</taxon>
        <taxon>Craniata</taxon>
        <taxon>Vertebrata</taxon>
        <taxon>Euteleostomi</taxon>
        <taxon>Mammalia</taxon>
        <taxon>Eutheria</taxon>
        <taxon>Laurasiatheria</taxon>
        <taxon>Artiodactyla</taxon>
        <taxon>Suina</taxon>
        <taxon>Suidae</taxon>
        <taxon>Sus</taxon>
    </lineage>
</organism>
<reference evidence="2" key="3">
    <citation type="submission" date="2025-09" db="UniProtKB">
        <authorList>
            <consortium name="Ensembl"/>
        </authorList>
    </citation>
    <scope>IDENTIFICATION</scope>
</reference>
<dbReference type="Proteomes" id="UP000008227">
    <property type="component" value="Chromosome 7"/>
</dbReference>
<proteinExistence type="predicted"/>
<evidence type="ECO:0000256" key="1">
    <source>
        <dbReference type="SAM" id="MobiDB-lite"/>
    </source>
</evidence>
<evidence type="ECO:0000313" key="3">
    <source>
        <dbReference type="Proteomes" id="UP000008227"/>
    </source>
</evidence>